<reference evidence="3" key="1">
    <citation type="journal article" date="2012" name="MBio">
        <title>Comparative genome analysis of Trichophyton rubrum and related dermatophytes reveals candidate genes involved in infection.</title>
        <authorList>
            <person name="Martinez D.A."/>
            <person name="Oliver B.G."/>
            <person name="Graeser Y."/>
            <person name="Goldberg J.M."/>
            <person name="Li W."/>
            <person name="Martinez-Rossi N.M."/>
            <person name="Monod M."/>
            <person name="Shelest E."/>
            <person name="Barton R.C."/>
            <person name="Birch E."/>
            <person name="Brakhage A.A."/>
            <person name="Chen Z."/>
            <person name="Gurr S.J."/>
            <person name="Heiman D."/>
            <person name="Heitman J."/>
            <person name="Kosti I."/>
            <person name="Rossi A."/>
            <person name="Saif S."/>
            <person name="Samalova M."/>
            <person name="Saunders C.W."/>
            <person name="Shea T."/>
            <person name="Summerbell R.C."/>
            <person name="Xu J."/>
            <person name="Young S."/>
            <person name="Zeng Q."/>
            <person name="Birren B.W."/>
            <person name="Cuomo C.A."/>
            <person name="White T.C."/>
        </authorList>
    </citation>
    <scope>NUCLEOTIDE SEQUENCE [LARGE SCALE GENOMIC DNA]</scope>
    <source>
        <strain evidence="3">ATCC MYA-4606 / CBS 127.97</strain>
    </source>
</reference>
<protein>
    <submittedName>
        <fullName evidence="2">Uncharacterized protein</fullName>
    </submittedName>
</protein>
<evidence type="ECO:0000313" key="2">
    <source>
        <dbReference type="EMBL" id="EGE05112.1"/>
    </source>
</evidence>
<dbReference type="EMBL" id="DS995737">
    <property type="protein sequence ID" value="EGE05112.1"/>
    <property type="molecule type" value="Genomic_DNA"/>
</dbReference>
<evidence type="ECO:0000313" key="3">
    <source>
        <dbReference type="Proteomes" id="UP000009169"/>
    </source>
</evidence>
<organism evidence="2 3">
    <name type="scientific">Trichophyton equinum (strain ATCC MYA-4606 / CBS 127.97)</name>
    <name type="common">Horse ringworm fungus</name>
    <dbReference type="NCBI Taxonomy" id="559882"/>
    <lineage>
        <taxon>Eukaryota</taxon>
        <taxon>Fungi</taxon>
        <taxon>Dikarya</taxon>
        <taxon>Ascomycota</taxon>
        <taxon>Pezizomycotina</taxon>
        <taxon>Eurotiomycetes</taxon>
        <taxon>Eurotiomycetidae</taxon>
        <taxon>Onygenales</taxon>
        <taxon>Arthrodermataceae</taxon>
        <taxon>Trichophyton</taxon>
    </lineage>
</organism>
<evidence type="ECO:0000256" key="1">
    <source>
        <dbReference type="SAM" id="MobiDB-lite"/>
    </source>
</evidence>
<dbReference type="VEuPathDB" id="FungiDB:TEQG_04130"/>
<sequence>MEPCNQQREVILRHYLRRPRGKSPRDTSRLFTTSTAVTSTGLRPLVSTRNYANKRNGQPSTKAKMVSAIRTSARSLRDYILKTKSRTINFAKGQGTPGHRFAPQQTGTNDASIGSRLDNGDIITKNGTQYKRD</sequence>
<name>F2PT94_TRIEC</name>
<keyword evidence="3" id="KW-1185">Reference proteome</keyword>
<proteinExistence type="predicted"/>
<dbReference type="AlphaFoldDB" id="F2PT94"/>
<gene>
    <name evidence="2" type="ORF">TEQG_04130</name>
</gene>
<feature type="compositionally biased region" description="Polar residues" evidence="1">
    <location>
        <begin position="103"/>
        <end position="112"/>
    </location>
</feature>
<feature type="region of interest" description="Disordered" evidence="1">
    <location>
        <begin position="90"/>
        <end position="133"/>
    </location>
</feature>
<dbReference type="Proteomes" id="UP000009169">
    <property type="component" value="Unassembled WGS sequence"/>
</dbReference>
<accession>F2PT94</accession>
<dbReference type="HOGENOM" id="CLU_1908174_0_0_1"/>